<feature type="non-terminal residue" evidence="2">
    <location>
        <position position="51"/>
    </location>
</feature>
<accession>A0A9N7YHK3</accession>
<proteinExistence type="predicted"/>
<protein>
    <submittedName>
        <fullName evidence="2">Uncharacterized protein</fullName>
    </submittedName>
</protein>
<reference evidence="2" key="1">
    <citation type="submission" date="2020-03" db="EMBL/GenBank/DDBJ databases">
        <authorList>
            <person name="Weist P."/>
        </authorList>
    </citation>
    <scope>NUCLEOTIDE SEQUENCE</scope>
</reference>
<feature type="compositionally biased region" description="Polar residues" evidence="1">
    <location>
        <begin position="18"/>
        <end position="27"/>
    </location>
</feature>
<dbReference type="AlphaFoldDB" id="A0A9N7YHK3"/>
<evidence type="ECO:0000313" key="3">
    <source>
        <dbReference type="Proteomes" id="UP001153269"/>
    </source>
</evidence>
<organism evidence="2 3">
    <name type="scientific">Pleuronectes platessa</name>
    <name type="common">European plaice</name>
    <dbReference type="NCBI Taxonomy" id="8262"/>
    <lineage>
        <taxon>Eukaryota</taxon>
        <taxon>Metazoa</taxon>
        <taxon>Chordata</taxon>
        <taxon>Craniata</taxon>
        <taxon>Vertebrata</taxon>
        <taxon>Euteleostomi</taxon>
        <taxon>Actinopterygii</taxon>
        <taxon>Neopterygii</taxon>
        <taxon>Teleostei</taxon>
        <taxon>Neoteleostei</taxon>
        <taxon>Acanthomorphata</taxon>
        <taxon>Carangaria</taxon>
        <taxon>Pleuronectiformes</taxon>
        <taxon>Pleuronectoidei</taxon>
        <taxon>Pleuronectidae</taxon>
        <taxon>Pleuronectes</taxon>
    </lineage>
</organism>
<dbReference type="EMBL" id="CADEAL010000734">
    <property type="protein sequence ID" value="CAB1424474.1"/>
    <property type="molecule type" value="Genomic_DNA"/>
</dbReference>
<evidence type="ECO:0000256" key="1">
    <source>
        <dbReference type="SAM" id="MobiDB-lite"/>
    </source>
</evidence>
<dbReference type="Proteomes" id="UP001153269">
    <property type="component" value="Unassembled WGS sequence"/>
</dbReference>
<gene>
    <name evidence="2" type="ORF">PLEPLA_LOCUS12399</name>
</gene>
<keyword evidence="3" id="KW-1185">Reference proteome</keyword>
<sequence>MEEEVDSRSAAGRVLAAQNCTDRSTLHSGRHQRVEEGRGGASRAVGGTPEC</sequence>
<comment type="caution">
    <text evidence="2">The sequence shown here is derived from an EMBL/GenBank/DDBJ whole genome shotgun (WGS) entry which is preliminary data.</text>
</comment>
<feature type="region of interest" description="Disordered" evidence="1">
    <location>
        <begin position="1"/>
        <end position="51"/>
    </location>
</feature>
<name>A0A9N7YHK3_PLEPL</name>
<evidence type="ECO:0000313" key="2">
    <source>
        <dbReference type="EMBL" id="CAB1424474.1"/>
    </source>
</evidence>